<dbReference type="Proteomes" id="UP000694413">
    <property type="component" value="Unassembled WGS sequence"/>
</dbReference>
<dbReference type="InterPro" id="IPR013106">
    <property type="entry name" value="Ig_V-set"/>
</dbReference>
<dbReference type="PROSITE" id="PS50835">
    <property type="entry name" value="IG_LIKE"/>
    <property type="match status" value="1"/>
</dbReference>
<evidence type="ECO:0000313" key="5">
    <source>
        <dbReference type="Ensembl" id="ENSZALP00000002198.1"/>
    </source>
</evidence>
<evidence type="ECO:0000256" key="3">
    <source>
        <dbReference type="ARBA" id="ARBA00023319"/>
    </source>
</evidence>
<dbReference type="GO" id="GO:0009897">
    <property type="term" value="C:external side of plasma membrane"/>
    <property type="evidence" value="ECO:0007669"/>
    <property type="project" value="TreeGrafter"/>
</dbReference>
<reference evidence="5" key="2">
    <citation type="submission" date="2025-09" db="UniProtKB">
        <authorList>
            <consortium name="Ensembl"/>
        </authorList>
    </citation>
    <scope>IDENTIFICATION</scope>
</reference>
<keyword evidence="3" id="KW-0393">Immunoglobulin domain</keyword>
<keyword evidence="2" id="KW-0472">Membrane</keyword>
<proteinExistence type="predicted"/>
<dbReference type="InterPro" id="IPR007110">
    <property type="entry name" value="Ig-like_dom"/>
</dbReference>
<organism evidence="5 6">
    <name type="scientific">Zonotrichia albicollis</name>
    <name type="common">White-throated sparrow</name>
    <name type="synonym">Fringilla albicollis</name>
    <dbReference type="NCBI Taxonomy" id="44394"/>
    <lineage>
        <taxon>Eukaryota</taxon>
        <taxon>Metazoa</taxon>
        <taxon>Chordata</taxon>
        <taxon>Craniata</taxon>
        <taxon>Vertebrata</taxon>
        <taxon>Euteleostomi</taxon>
        <taxon>Archelosauria</taxon>
        <taxon>Archosauria</taxon>
        <taxon>Dinosauria</taxon>
        <taxon>Saurischia</taxon>
        <taxon>Theropoda</taxon>
        <taxon>Coelurosauria</taxon>
        <taxon>Aves</taxon>
        <taxon>Neognathae</taxon>
        <taxon>Neoaves</taxon>
        <taxon>Telluraves</taxon>
        <taxon>Australaves</taxon>
        <taxon>Passeriformes</taxon>
        <taxon>Passerellidae</taxon>
        <taxon>Zonotrichia</taxon>
    </lineage>
</organism>
<protein>
    <recommendedName>
        <fullName evidence="4">Ig-like domain-containing protein</fullName>
    </recommendedName>
</protein>
<dbReference type="Gene3D" id="2.60.40.10">
    <property type="entry name" value="Immunoglobulins"/>
    <property type="match status" value="1"/>
</dbReference>
<evidence type="ECO:0000259" key="4">
    <source>
        <dbReference type="PROSITE" id="PS50835"/>
    </source>
</evidence>
<evidence type="ECO:0000313" key="6">
    <source>
        <dbReference type="Proteomes" id="UP000694413"/>
    </source>
</evidence>
<dbReference type="PANTHER" id="PTHR24100:SF148">
    <property type="entry name" value="SELECTION AND UPKEEP OF INTRAEPITHELIAL T-CELLS PROTEIN 10-RELATED"/>
    <property type="match status" value="1"/>
</dbReference>
<comment type="subcellular location">
    <subcellularLocation>
        <location evidence="1">Membrane</location>
    </subcellularLocation>
</comment>
<dbReference type="Ensembl" id="ENSZALT00000003825.1">
    <property type="protein sequence ID" value="ENSZALP00000002198.1"/>
    <property type="gene ID" value="ENSZALG00000002463.1"/>
</dbReference>
<dbReference type="AlphaFoldDB" id="A0A8D2M4S3"/>
<dbReference type="PANTHER" id="PTHR24100">
    <property type="entry name" value="BUTYROPHILIN"/>
    <property type="match status" value="1"/>
</dbReference>
<dbReference type="GO" id="GO:0005102">
    <property type="term" value="F:signaling receptor binding"/>
    <property type="evidence" value="ECO:0007669"/>
    <property type="project" value="TreeGrafter"/>
</dbReference>
<sequence length="208" mass="23840">MTPCALHLASIHNILKILSDAPTLFSIIYFTLLWIPVYLEVWETFSVDEGQSQCCPGPPGELALSKSMLYWQIGTKQLVHFFQNGHDSLEGQDKKFHDRTSLFLDQMKHGNFSLKISNVQLGDDAEYSCIYRQTESHQTKKSTIKLNVSGKIFFFFRLRSHLPLLVRQHSLTCKCLGDSPVLYFVLARLAKRAEWRKSNKLGVLVLPH</sequence>
<keyword evidence="6" id="KW-1185">Reference proteome</keyword>
<reference evidence="5" key="1">
    <citation type="submission" date="2025-08" db="UniProtKB">
        <authorList>
            <consortium name="Ensembl"/>
        </authorList>
    </citation>
    <scope>IDENTIFICATION</scope>
</reference>
<dbReference type="GO" id="GO:0001817">
    <property type="term" value="P:regulation of cytokine production"/>
    <property type="evidence" value="ECO:0007669"/>
    <property type="project" value="TreeGrafter"/>
</dbReference>
<dbReference type="InterPro" id="IPR036179">
    <property type="entry name" value="Ig-like_dom_sf"/>
</dbReference>
<dbReference type="InterPro" id="IPR013783">
    <property type="entry name" value="Ig-like_fold"/>
</dbReference>
<dbReference type="Pfam" id="PF07686">
    <property type="entry name" value="V-set"/>
    <property type="match status" value="1"/>
</dbReference>
<dbReference type="GO" id="GO:0050852">
    <property type="term" value="P:T cell receptor signaling pathway"/>
    <property type="evidence" value="ECO:0007669"/>
    <property type="project" value="TreeGrafter"/>
</dbReference>
<accession>A0A8D2M4S3</accession>
<name>A0A8D2M4S3_ZONAL</name>
<dbReference type="InterPro" id="IPR050504">
    <property type="entry name" value="IgSF_BTN/MOG"/>
</dbReference>
<evidence type="ECO:0000256" key="2">
    <source>
        <dbReference type="ARBA" id="ARBA00023136"/>
    </source>
</evidence>
<evidence type="ECO:0000256" key="1">
    <source>
        <dbReference type="ARBA" id="ARBA00004370"/>
    </source>
</evidence>
<feature type="domain" description="Ig-like" evidence="4">
    <location>
        <begin position="36"/>
        <end position="145"/>
    </location>
</feature>
<dbReference type="SUPFAM" id="SSF48726">
    <property type="entry name" value="Immunoglobulin"/>
    <property type="match status" value="1"/>
</dbReference>